<dbReference type="GO" id="GO:0005737">
    <property type="term" value="C:cytoplasm"/>
    <property type="evidence" value="ECO:0007669"/>
    <property type="project" value="InterPro"/>
</dbReference>
<feature type="region of interest" description="Disordered" evidence="2">
    <location>
        <begin position="500"/>
        <end position="554"/>
    </location>
</feature>
<evidence type="ECO:0000313" key="3">
    <source>
        <dbReference type="EMBL" id="KAF2115281.1"/>
    </source>
</evidence>
<feature type="region of interest" description="Disordered" evidence="2">
    <location>
        <begin position="750"/>
        <end position="991"/>
    </location>
</feature>
<reference evidence="3" key="1">
    <citation type="journal article" date="2020" name="Stud. Mycol.">
        <title>101 Dothideomycetes genomes: a test case for predicting lifestyles and emergence of pathogens.</title>
        <authorList>
            <person name="Haridas S."/>
            <person name="Albert R."/>
            <person name="Binder M."/>
            <person name="Bloem J."/>
            <person name="Labutti K."/>
            <person name="Salamov A."/>
            <person name="Andreopoulos B."/>
            <person name="Baker S."/>
            <person name="Barry K."/>
            <person name="Bills G."/>
            <person name="Bluhm B."/>
            <person name="Cannon C."/>
            <person name="Castanera R."/>
            <person name="Culley D."/>
            <person name="Daum C."/>
            <person name="Ezra D."/>
            <person name="Gonzalez J."/>
            <person name="Henrissat B."/>
            <person name="Kuo A."/>
            <person name="Liang C."/>
            <person name="Lipzen A."/>
            <person name="Lutzoni F."/>
            <person name="Magnuson J."/>
            <person name="Mondo S."/>
            <person name="Nolan M."/>
            <person name="Ohm R."/>
            <person name="Pangilinan J."/>
            <person name="Park H.-J."/>
            <person name="Ramirez L."/>
            <person name="Alfaro M."/>
            <person name="Sun H."/>
            <person name="Tritt A."/>
            <person name="Yoshinaga Y."/>
            <person name="Zwiers L.-H."/>
            <person name="Turgeon B."/>
            <person name="Goodwin S."/>
            <person name="Spatafora J."/>
            <person name="Crous P."/>
            <person name="Grigoriev I."/>
        </authorList>
    </citation>
    <scope>NUCLEOTIDE SEQUENCE</scope>
    <source>
        <strain evidence="3">CBS 627.86</strain>
    </source>
</reference>
<proteinExistence type="predicted"/>
<name>A0A6A5ZA25_9PLEO</name>
<keyword evidence="4" id="KW-1185">Reference proteome</keyword>
<feature type="compositionally biased region" description="Acidic residues" evidence="2">
    <location>
        <begin position="879"/>
        <end position="897"/>
    </location>
</feature>
<dbReference type="InterPro" id="IPR018554">
    <property type="entry name" value="FRQ"/>
</dbReference>
<feature type="coiled-coil region" evidence="1">
    <location>
        <begin position="157"/>
        <end position="184"/>
    </location>
</feature>
<feature type="compositionally biased region" description="Basic and acidic residues" evidence="2">
    <location>
        <begin position="787"/>
        <end position="810"/>
    </location>
</feature>
<dbReference type="AlphaFoldDB" id="A0A6A5ZA25"/>
<accession>A0A6A5ZA25</accession>
<feature type="compositionally biased region" description="Basic residues" evidence="2">
    <location>
        <begin position="13"/>
        <end position="22"/>
    </location>
</feature>
<evidence type="ECO:0000256" key="1">
    <source>
        <dbReference type="SAM" id="Coils"/>
    </source>
</evidence>
<evidence type="ECO:0000313" key="4">
    <source>
        <dbReference type="Proteomes" id="UP000799770"/>
    </source>
</evidence>
<feature type="compositionally biased region" description="Low complexity" evidence="2">
    <location>
        <begin position="838"/>
        <end position="847"/>
    </location>
</feature>
<feature type="compositionally biased region" description="Polar residues" evidence="2">
    <location>
        <begin position="90"/>
        <end position="103"/>
    </location>
</feature>
<dbReference type="EMBL" id="ML977323">
    <property type="protein sequence ID" value="KAF2115281.1"/>
    <property type="molecule type" value="Genomic_DNA"/>
</dbReference>
<feature type="region of interest" description="Disordered" evidence="2">
    <location>
        <begin position="596"/>
        <end position="626"/>
    </location>
</feature>
<dbReference type="OrthoDB" id="2536795at2759"/>
<dbReference type="GO" id="GO:0005634">
    <property type="term" value="C:nucleus"/>
    <property type="evidence" value="ECO:0007669"/>
    <property type="project" value="InterPro"/>
</dbReference>
<feature type="region of interest" description="Disordered" evidence="2">
    <location>
        <begin position="247"/>
        <end position="282"/>
    </location>
</feature>
<feature type="compositionally biased region" description="Polar residues" evidence="2">
    <location>
        <begin position="858"/>
        <end position="870"/>
    </location>
</feature>
<feature type="compositionally biased region" description="Polar residues" evidence="2">
    <location>
        <begin position="750"/>
        <end position="764"/>
    </location>
</feature>
<feature type="compositionally biased region" description="Low complexity" evidence="2">
    <location>
        <begin position="510"/>
        <end position="534"/>
    </location>
</feature>
<sequence>MADPLGTVPRTHNPPHPRRPPAHKSVSLRHSPPRDKPPLRKPTAYRGATSLSPPDAPASDQANPPSTVSPKLAANKQSSGESSDAGKWFESTNNHALQSNASFVDNDPPFFLRNSSSSGTPPEGHDSRYQSMSVPYRPGLAHLGTDGSSTEDFRSVIDDLTVTNKRLKQKLKKYEKMYDAHLQEEKLFEVRFHGLPDHKKRELEETLQKFASSLDDGDEYPQIAYAPQLDAQKTVSSTSRFAESGYASLSASGHHPASIITAPSGAESDHRKISKSQFSRNQQNVHSYLHDIPIGLMPKRNIPMTDKSKKRLVVRRLEQIFAGKRSAPGAHAQPIQQEEVAQSAAMADRRAKEANGQLSKREGHREARIMHFPSEDEDITDREPLEGLLKFRPTLAINEQDVVTGSWSPDQRPTRPLDLDPYRAQVPVENMDYFRHLGFTPPDVATGDAPEDGHGWIYLNLLINMAQLHTINVTPDFVKDAVTEHSSMLELSHDGRKVRWRGGHDVTKDSNGSSSEHLSSNSPYGDSGSSSLSPTKRIKTRHSGSSKSLDPERLARRTARALKERELNKYSYTPIFFHKVDSDDEDEYYNLDIMSSNNSLQPYQPGDSSGFGSSAMRSSSSRKKREDGPIIFYNRAKFCTDLSGDRHGSSIANPSSYKSIISQPLGMPLGIPAPPPSVAKSISEKRRPGNILDMDITSKDGERTTSSSDMDFSPDALRNDTGEDSPEMMEFEASGLGGVQPDDNFQISVQRSTLRTERSTQATASRKKQQTRMYPNKILEALNKQPWSEHEPSRPTMIKEEILSASRKDLPSSSLPPASFLPFDSTSSGDVDSDLESDVSSSPSSTESSDRGPATALQLLNISPTHQSHASPIIAHDHDEDDEEEDEDEGSDSDESVDLLATARQNNPEDVRLKEREYDAGLAERLAEEIPTGSSAATADGGSGFNTPASITPADASSGSASTRTRNLKRARTSDSTATALKSGKSQKTTG</sequence>
<feature type="compositionally biased region" description="Polar residues" evidence="2">
    <location>
        <begin position="945"/>
        <end position="965"/>
    </location>
</feature>
<feature type="region of interest" description="Disordered" evidence="2">
    <location>
        <begin position="677"/>
        <end position="728"/>
    </location>
</feature>
<feature type="compositionally biased region" description="Polar residues" evidence="2">
    <location>
        <begin position="974"/>
        <end position="991"/>
    </location>
</feature>
<feature type="compositionally biased region" description="Polar residues" evidence="2">
    <location>
        <begin position="60"/>
        <end position="82"/>
    </location>
</feature>
<dbReference type="Pfam" id="PF09421">
    <property type="entry name" value="FRQ"/>
    <property type="match status" value="2"/>
</dbReference>
<organism evidence="3 4">
    <name type="scientific">Lophiotrema nucula</name>
    <dbReference type="NCBI Taxonomy" id="690887"/>
    <lineage>
        <taxon>Eukaryota</taxon>
        <taxon>Fungi</taxon>
        <taxon>Dikarya</taxon>
        <taxon>Ascomycota</taxon>
        <taxon>Pezizomycotina</taxon>
        <taxon>Dothideomycetes</taxon>
        <taxon>Pleosporomycetidae</taxon>
        <taxon>Pleosporales</taxon>
        <taxon>Lophiotremataceae</taxon>
        <taxon>Lophiotrema</taxon>
    </lineage>
</organism>
<feature type="compositionally biased region" description="Basic and acidic residues" evidence="2">
    <location>
        <begin position="907"/>
        <end position="919"/>
    </location>
</feature>
<dbReference type="Proteomes" id="UP000799770">
    <property type="component" value="Unassembled WGS sequence"/>
</dbReference>
<gene>
    <name evidence="3" type="ORF">BDV96DRAFT_492884</name>
</gene>
<protein>
    <submittedName>
        <fullName evidence="3">Frequency clock protein</fullName>
    </submittedName>
</protein>
<feature type="compositionally biased region" description="Low complexity" evidence="2">
    <location>
        <begin position="811"/>
        <end position="830"/>
    </location>
</feature>
<feature type="region of interest" description="Disordered" evidence="2">
    <location>
        <begin position="1"/>
        <end position="151"/>
    </location>
</feature>
<dbReference type="GO" id="GO:0007623">
    <property type="term" value="P:circadian rhythm"/>
    <property type="evidence" value="ECO:0007669"/>
    <property type="project" value="InterPro"/>
</dbReference>
<evidence type="ECO:0000256" key="2">
    <source>
        <dbReference type="SAM" id="MobiDB-lite"/>
    </source>
</evidence>
<feature type="compositionally biased region" description="Low complexity" evidence="2">
    <location>
        <begin position="608"/>
        <end position="619"/>
    </location>
</feature>
<dbReference type="GO" id="GO:0006355">
    <property type="term" value="P:regulation of DNA-templated transcription"/>
    <property type="evidence" value="ECO:0007669"/>
    <property type="project" value="InterPro"/>
</dbReference>
<keyword evidence="1" id="KW-0175">Coiled coil</keyword>